<dbReference type="Proteomes" id="UP000239861">
    <property type="component" value="Unassembled WGS sequence"/>
</dbReference>
<dbReference type="AlphaFoldDB" id="A0AB37A1F6"/>
<protein>
    <recommendedName>
        <fullName evidence="4">Zinc ribbon domain-containing protein</fullName>
    </recommendedName>
</protein>
<evidence type="ECO:0008006" key="4">
    <source>
        <dbReference type="Google" id="ProtNLM"/>
    </source>
</evidence>
<evidence type="ECO:0000313" key="2">
    <source>
        <dbReference type="EMBL" id="PPK63067.1"/>
    </source>
</evidence>
<sequence>MALIQCTECEKEYSDKAKACPNCGCPTISNTITEKRKKIEPCSVNIKGNETLIPKTRCISIFIIIIPMFSFWAIMMSIPTPEVRSIFKSILGDGNHEASMFIIGIVIPWFSILLSSPLSRLFPEYMKRKKEAIEINNYFKKRFLLLDTIPENISDTKIVNTKALTDEEAMFNLYMEAYKYDADAIVINDSNVSTHVTGSVKSNIIGGGVSGSTTSSNTFHITATLIKY</sequence>
<proteinExistence type="predicted"/>
<organism evidence="2 3">
    <name type="scientific">Malaciobacter marinus</name>
    <dbReference type="NCBI Taxonomy" id="505249"/>
    <lineage>
        <taxon>Bacteria</taxon>
        <taxon>Pseudomonadati</taxon>
        <taxon>Campylobacterota</taxon>
        <taxon>Epsilonproteobacteria</taxon>
        <taxon>Campylobacterales</taxon>
        <taxon>Arcobacteraceae</taxon>
        <taxon>Malaciobacter</taxon>
    </lineage>
</organism>
<keyword evidence="1" id="KW-1133">Transmembrane helix</keyword>
<comment type="caution">
    <text evidence="2">The sequence shown here is derived from an EMBL/GenBank/DDBJ whole genome shotgun (WGS) entry which is preliminary data.</text>
</comment>
<keyword evidence="1" id="KW-0812">Transmembrane</keyword>
<keyword evidence="1" id="KW-0472">Membrane</keyword>
<dbReference type="EMBL" id="PTIW01000001">
    <property type="protein sequence ID" value="PPK63067.1"/>
    <property type="molecule type" value="Genomic_DNA"/>
</dbReference>
<dbReference type="RefSeq" id="WP_079577520.1">
    <property type="nucleotide sequence ID" value="NZ_FUYO01000005.1"/>
</dbReference>
<accession>A0AB37A1F6</accession>
<evidence type="ECO:0000256" key="1">
    <source>
        <dbReference type="SAM" id="Phobius"/>
    </source>
</evidence>
<reference evidence="2 3" key="1">
    <citation type="submission" date="2018-02" db="EMBL/GenBank/DDBJ databases">
        <title>Subsurface microbial communities from deep shales in Ohio and West Virginia, USA.</title>
        <authorList>
            <person name="Wrighton K."/>
        </authorList>
    </citation>
    <scope>NUCLEOTIDE SEQUENCE [LARGE SCALE GENOMIC DNA]</scope>
    <source>
        <strain evidence="2 3">MARC-MIP3H16</strain>
    </source>
</reference>
<name>A0AB37A1F6_9BACT</name>
<gene>
    <name evidence="2" type="ORF">B0F89_101268</name>
</gene>
<evidence type="ECO:0000313" key="3">
    <source>
        <dbReference type="Proteomes" id="UP000239861"/>
    </source>
</evidence>
<feature type="transmembrane region" description="Helical" evidence="1">
    <location>
        <begin position="98"/>
        <end position="122"/>
    </location>
</feature>
<feature type="transmembrane region" description="Helical" evidence="1">
    <location>
        <begin position="58"/>
        <end position="78"/>
    </location>
</feature>